<evidence type="ECO:0000256" key="1">
    <source>
        <dbReference type="ARBA" id="ARBA00009437"/>
    </source>
</evidence>
<proteinExistence type="inferred from homology"/>
<dbReference type="PRINTS" id="PR00039">
    <property type="entry name" value="HTHLYSR"/>
</dbReference>
<dbReference type="InterPro" id="IPR036388">
    <property type="entry name" value="WH-like_DNA-bd_sf"/>
</dbReference>
<dbReference type="InterPro" id="IPR005119">
    <property type="entry name" value="LysR_subst-bd"/>
</dbReference>
<dbReference type="RefSeq" id="WP_108894506.1">
    <property type="nucleotide sequence ID" value="NZ_ONZF01000005.1"/>
</dbReference>
<gene>
    <name evidence="6" type="primary">nhaR</name>
    <name evidence="6" type="ORF">PAA8504_02522</name>
</gene>
<feature type="domain" description="HTH lysR-type" evidence="5">
    <location>
        <begin position="3"/>
        <end position="60"/>
    </location>
</feature>
<evidence type="ECO:0000313" key="6">
    <source>
        <dbReference type="EMBL" id="SPJ24684.1"/>
    </source>
</evidence>
<evidence type="ECO:0000256" key="4">
    <source>
        <dbReference type="ARBA" id="ARBA00023163"/>
    </source>
</evidence>
<sequence length="292" mass="31585">MRLNYHHLRYFQEVAHEGNLTRAAARLNLSQSALSTQIRHLEDRLGHALFERTGRTMILTEAGRIALDHADRIFDVGADLVATLTAGGAAKAPLRVGALSTLSRNFQLRFLQPALAGNVDLILSSGNSQALLRALETLALDVVLLTDPPPRDTFPSLVAHRIAEQPVGLHGTERRLRHHSLAALLGAEPVILPTESSIRTGFDSLVARLGVTPKIAATVDDMAMIRLLAREDLGLAVTPAVVLADELAQGVLATAPFPLDVVESFYAVTTPRNFPHPLLGQLSEPLDDRDTL</sequence>
<dbReference type="PANTHER" id="PTHR30126:SF98">
    <property type="entry name" value="HTH-TYPE TRANSCRIPTIONAL ACTIVATOR BAUR"/>
    <property type="match status" value="1"/>
</dbReference>
<keyword evidence="3" id="KW-0238">DNA-binding</keyword>
<dbReference type="Pfam" id="PF00126">
    <property type="entry name" value="HTH_1"/>
    <property type="match status" value="1"/>
</dbReference>
<comment type="similarity">
    <text evidence="1">Belongs to the LysR transcriptional regulatory family.</text>
</comment>
<organism evidence="6 7">
    <name type="scientific">Palleronia abyssalis</name>
    <dbReference type="NCBI Taxonomy" id="1501240"/>
    <lineage>
        <taxon>Bacteria</taxon>
        <taxon>Pseudomonadati</taxon>
        <taxon>Pseudomonadota</taxon>
        <taxon>Alphaproteobacteria</taxon>
        <taxon>Rhodobacterales</taxon>
        <taxon>Roseobacteraceae</taxon>
        <taxon>Palleronia</taxon>
    </lineage>
</organism>
<dbReference type="GO" id="GO:0000976">
    <property type="term" value="F:transcription cis-regulatory region binding"/>
    <property type="evidence" value="ECO:0007669"/>
    <property type="project" value="TreeGrafter"/>
</dbReference>
<name>A0A2R8BWZ1_9RHOB</name>
<dbReference type="GO" id="GO:0003700">
    <property type="term" value="F:DNA-binding transcription factor activity"/>
    <property type="evidence" value="ECO:0007669"/>
    <property type="project" value="InterPro"/>
</dbReference>
<evidence type="ECO:0000313" key="7">
    <source>
        <dbReference type="Proteomes" id="UP000244912"/>
    </source>
</evidence>
<dbReference type="OrthoDB" id="464481at2"/>
<keyword evidence="4" id="KW-0804">Transcription</keyword>
<dbReference type="Pfam" id="PF03466">
    <property type="entry name" value="LysR_substrate"/>
    <property type="match status" value="1"/>
</dbReference>
<evidence type="ECO:0000259" key="5">
    <source>
        <dbReference type="PROSITE" id="PS50931"/>
    </source>
</evidence>
<evidence type="ECO:0000256" key="3">
    <source>
        <dbReference type="ARBA" id="ARBA00023125"/>
    </source>
</evidence>
<dbReference type="InterPro" id="IPR036390">
    <property type="entry name" value="WH_DNA-bd_sf"/>
</dbReference>
<dbReference type="FunFam" id="1.10.10.10:FF:000001">
    <property type="entry name" value="LysR family transcriptional regulator"/>
    <property type="match status" value="1"/>
</dbReference>
<reference evidence="6 7" key="1">
    <citation type="submission" date="2018-03" db="EMBL/GenBank/DDBJ databases">
        <authorList>
            <person name="Keele B.F."/>
        </authorList>
    </citation>
    <scope>NUCLEOTIDE SEQUENCE [LARGE SCALE GENOMIC DNA]</scope>
    <source>
        <strain evidence="6 7">CECT 8504</strain>
    </source>
</reference>
<dbReference type="SUPFAM" id="SSF46785">
    <property type="entry name" value="Winged helix' DNA-binding domain"/>
    <property type="match status" value="1"/>
</dbReference>
<dbReference type="SUPFAM" id="SSF53850">
    <property type="entry name" value="Periplasmic binding protein-like II"/>
    <property type="match status" value="1"/>
</dbReference>
<evidence type="ECO:0000256" key="2">
    <source>
        <dbReference type="ARBA" id="ARBA00023015"/>
    </source>
</evidence>
<dbReference type="PROSITE" id="PS50931">
    <property type="entry name" value="HTH_LYSR"/>
    <property type="match status" value="1"/>
</dbReference>
<dbReference type="PANTHER" id="PTHR30126">
    <property type="entry name" value="HTH-TYPE TRANSCRIPTIONAL REGULATOR"/>
    <property type="match status" value="1"/>
</dbReference>
<keyword evidence="2" id="KW-0805">Transcription regulation</keyword>
<protein>
    <submittedName>
        <fullName evidence="6">Transcriptional activator protein NhaR</fullName>
    </submittedName>
</protein>
<dbReference type="Gene3D" id="3.40.190.10">
    <property type="entry name" value="Periplasmic binding protein-like II"/>
    <property type="match status" value="2"/>
</dbReference>
<dbReference type="AlphaFoldDB" id="A0A2R8BWZ1"/>
<accession>A0A2R8BWZ1</accession>
<dbReference type="InterPro" id="IPR000847">
    <property type="entry name" value="LysR_HTH_N"/>
</dbReference>
<keyword evidence="7" id="KW-1185">Reference proteome</keyword>
<dbReference type="Gene3D" id="1.10.10.10">
    <property type="entry name" value="Winged helix-like DNA-binding domain superfamily/Winged helix DNA-binding domain"/>
    <property type="match status" value="1"/>
</dbReference>
<dbReference type="Proteomes" id="UP000244912">
    <property type="component" value="Unassembled WGS sequence"/>
</dbReference>
<dbReference type="EMBL" id="ONZF01000005">
    <property type="protein sequence ID" value="SPJ24684.1"/>
    <property type="molecule type" value="Genomic_DNA"/>
</dbReference>